<feature type="region of interest" description="Disordered" evidence="1">
    <location>
        <begin position="466"/>
        <end position="501"/>
    </location>
</feature>
<feature type="transmembrane region" description="Helical" evidence="2">
    <location>
        <begin position="368"/>
        <end position="388"/>
    </location>
</feature>
<dbReference type="AlphaFoldDB" id="A0A0S2DC83"/>
<dbReference type="NCBIfam" id="TIGR04222">
    <property type="entry name" value="near_uncomplex"/>
    <property type="match status" value="1"/>
</dbReference>
<evidence type="ECO:0000256" key="1">
    <source>
        <dbReference type="SAM" id="MobiDB-lite"/>
    </source>
</evidence>
<evidence type="ECO:0000313" key="3">
    <source>
        <dbReference type="EMBL" id="ALN56113.1"/>
    </source>
</evidence>
<feature type="compositionally biased region" description="Gly residues" evidence="1">
    <location>
        <begin position="468"/>
        <end position="501"/>
    </location>
</feature>
<organism evidence="3 4">
    <name type="scientific">Lysobacter enzymogenes</name>
    <dbReference type="NCBI Taxonomy" id="69"/>
    <lineage>
        <taxon>Bacteria</taxon>
        <taxon>Pseudomonadati</taxon>
        <taxon>Pseudomonadota</taxon>
        <taxon>Gammaproteobacteria</taxon>
        <taxon>Lysobacterales</taxon>
        <taxon>Lysobacteraceae</taxon>
        <taxon>Lysobacter</taxon>
    </lineage>
</organism>
<protein>
    <recommendedName>
        <fullName evidence="5">TIGR04222 domain-containing membrane protein</fullName>
    </recommendedName>
</protein>
<gene>
    <name evidence="3" type="ORF">GLE_0755</name>
</gene>
<sequence length="501" mass="53953">MDLAMNESEQARRDADWTAERRELWQRLRDYRFGGDRAEAFLDRVGHALGCDRAGAEAALEEYRRFCFLAVAAGHAVTPSVRIDKVWHAHLTDTRDYWGRFCPQALQRELHHTPSLGGQAEDARHQEQYRQTLASYADFFDEPPPLWWPPPPSPAQAQARPRAEPAGARERLLSPWQSPPRGGYLALSLASGAVGLIYLTCVRAQETFNPLDFGGGGFLALYLAMLPWAYLAGTAIKRALRGPNRRNQAQVEDEVELAYLAGGPERAVDVALVELMRRDLLALDYNGAPLRAAERLDRVWLRVDAARLRAQAAQLPAPVLAAAETAQREQSLSLTVIALARAYEPMAERLRRKGWWLSESADLRLRQLGSAPLLALAALGGLKIWIGLGRDRPVGFLVVLVGLTLIVAMARLLRQQQRTRAGEWALHDASGRIAPGDLAAQVALSGTVGLYGSGFADYHILRTPPSGSSGGDSGSGSSGGDSGGGGCGGGGGGGCGGCGGG</sequence>
<evidence type="ECO:0000313" key="4">
    <source>
        <dbReference type="Proteomes" id="UP000061569"/>
    </source>
</evidence>
<dbReference type="Proteomes" id="UP000061569">
    <property type="component" value="Chromosome"/>
</dbReference>
<dbReference type="STRING" id="69.GLE_0755"/>
<dbReference type="OrthoDB" id="278697at2"/>
<evidence type="ECO:0008006" key="5">
    <source>
        <dbReference type="Google" id="ProtNLM"/>
    </source>
</evidence>
<dbReference type="EMBL" id="CP013140">
    <property type="protein sequence ID" value="ALN56113.1"/>
    <property type="molecule type" value="Genomic_DNA"/>
</dbReference>
<reference evidence="3 4" key="1">
    <citation type="submission" date="2015-11" db="EMBL/GenBank/DDBJ databases">
        <title>Genome sequences of Lysobacter enzymogenes strain C3 and Lysobacter antibioticus ATCC 29479.</title>
        <authorList>
            <person name="Kobayashi D.Y."/>
        </authorList>
    </citation>
    <scope>NUCLEOTIDE SEQUENCE [LARGE SCALE GENOMIC DNA]</scope>
    <source>
        <strain evidence="3 4">C3</strain>
    </source>
</reference>
<accession>A0A0S2DC83</accession>
<name>A0A0S2DC83_LYSEN</name>
<keyword evidence="2" id="KW-0472">Membrane</keyword>
<feature type="region of interest" description="Disordered" evidence="1">
    <location>
        <begin position="147"/>
        <end position="168"/>
    </location>
</feature>
<feature type="transmembrane region" description="Helical" evidence="2">
    <location>
        <begin position="217"/>
        <end position="236"/>
    </location>
</feature>
<dbReference type="InterPro" id="IPR026467">
    <property type="entry name" value="Ser/Gly_Cys_C_dom"/>
</dbReference>
<keyword evidence="2" id="KW-0812">Transmembrane</keyword>
<proteinExistence type="predicted"/>
<keyword evidence="2" id="KW-1133">Transmembrane helix</keyword>
<feature type="transmembrane region" description="Helical" evidence="2">
    <location>
        <begin position="184"/>
        <end position="205"/>
    </location>
</feature>
<feature type="transmembrane region" description="Helical" evidence="2">
    <location>
        <begin position="394"/>
        <end position="413"/>
    </location>
</feature>
<dbReference type="KEGG" id="lez:GLE_0755"/>
<dbReference type="PATRIC" id="fig|69.6.peg.743"/>
<evidence type="ECO:0000256" key="2">
    <source>
        <dbReference type="SAM" id="Phobius"/>
    </source>
</evidence>